<sequence>MNERHVTFAHELGDKGPGTLTIEQSYETVANMHIDIWSDVACPWCYLGLHHLRTALGSFEHADEVEIRLHAYFLDPDLAEPLELSQSEYLTAHRGMSEEDADKSLAQFTELGMAEDITFNFETMVVAPTSNAHRLLAAAYEHDLAHDTLTGANTTQLALAEALDRAHFEMGQDVSDPEVLIQCAKRVGMSAEDVVAALADEQRAADVVSDYQIAVEMGIESVPTMLIDQKFVIQGAQNAQALGTMLATAWEHTHAEA</sequence>
<name>A0ABY0V775_9ACTO</name>
<dbReference type="PANTHER" id="PTHR13887:SF41">
    <property type="entry name" value="THIOREDOXIN SUPERFAMILY PROTEIN"/>
    <property type="match status" value="1"/>
</dbReference>
<dbReference type="Pfam" id="PF01323">
    <property type="entry name" value="DSBA"/>
    <property type="match status" value="1"/>
</dbReference>
<proteinExistence type="predicted"/>
<dbReference type="EMBL" id="LT629792">
    <property type="protein sequence ID" value="SDT93309.1"/>
    <property type="molecule type" value="Genomic_DNA"/>
</dbReference>
<dbReference type="CDD" id="cd03024">
    <property type="entry name" value="DsbA_FrnE"/>
    <property type="match status" value="1"/>
</dbReference>
<feature type="domain" description="DSBA-like thioredoxin" evidence="1">
    <location>
        <begin position="34"/>
        <end position="242"/>
    </location>
</feature>
<protein>
    <submittedName>
        <fullName evidence="2">Predicted dithiol-disulfide isomerase, DsbA family</fullName>
    </submittedName>
</protein>
<evidence type="ECO:0000313" key="2">
    <source>
        <dbReference type="EMBL" id="SDT93309.1"/>
    </source>
</evidence>
<gene>
    <name evidence="2" type="ORF">SAMN04489714_1017</name>
</gene>
<keyword evidence="3" id="KW-1185">Reference proteome</keyword>
<evidence type="ECO:0000313" key="3">
    <source>
        <dbReference type="Proteomes" id="UP000198976"/>
    </source>
</evidence>
<dbReference type="InterPro" id="IPR001853">
    <property type="entry name" value="DSBA-like_thioredoxin_dom"/>
</dbReference>
<dbReference type="InterPro" id="IPR036249">
    <property type="entry name" value="Thioredoxin-like_sf"/>
</dbReference>
<dbReference type="SUPFAM" id="SSF52833">
    <property type="entry name" value="Thioredoxin-like"/>
    <property type="match status" value="1"/>
</dbReference>
<accession>A0ABY0V775</accession>
<dbReference type="PANTHER" id="PTHR13887">
    <property type="entry name" value="GLUTATHIONE S-TRANSFERASE KAPPA"/>
    <property type="match status" value="1"/>
</dbReference>
<dbReference type="Gene3D" id="3.40.30.10">
    <property type="entry name" value="Glutaredoxin"/>
    <property type="match status" value="1"/>
</dbReference>
<dbReference type="GO" id="GO:0016853">
    <property type="term" value="F:isomerase activity"/>
    <property type="evidence" value="ECO:0007669"/>
    <property type="project" value="UniProtKB-KW"/>
</dbReference>
<keyword evidence="2" id="KW-0413">Isomerase</keyword>
<dbReference type="Proteomes" id="UP000198976">
    <property type="component" value="Chromosome I"/>
</dbReference>
<dbReference type="RefSeq" id="WP_257590416.1">
    <property type="nucleotide sequence ID" value="NZ_LT629792.1"/>
</dbReference>
<reference evidence="2 3" key="1">
    <citation type="submission" date="2016-10" db="EMBL/GenBank/DDBJ databases">
        <authorList>
            <person name="Varghese N."/>
            <person name="Submissions S."/>
        </authorList>
    </citation>
    <scope>NUCLEOTIDE SEQUENCE [LARGE SCALE GENOMIC DNA]</scope>
    <source>
        <strain evidence="2 3">DSM 9169</strain>
    </source>
</reference>
<evidence type="ECO:0000259" key="1">
    <source>
        <dbReference type="Pfam" id="PF01323"/>
    </source>
</evidence>
<organism evidence="2 3">
    <name type="scientific">Schaalia radingae</name>
    <dbReference type="NCBI Taxonomy" id="131110"/>
    <lineage>
        <taxon>Bacteria</taxon>
        <taxon>Bacillati</taxon>
        <taxon>Actinomycetota</taxon>
        <taxon>Actinomycetes</taxon>
        <taxon>Actinomycetales</taxon>
        <taxon>Actinomycetaceae</taxon>
        <taxon>Schaalia</taxon>
    </lineage>
</organism>